<feature type="compositionally biased region" description="Gly residues" evidence="3">
    <location>
        <begin position="559"/>
        <end position="572"/>
    </location>
</feature>
<organism evidence="6">
    <name type="scientific">Chlorella variabilis</name>
    <name type="common">Green alga</name>
    <dbReference type="NCBI Taxonomy" id="554065"/>
    <lineage>
        <taxon>Eukaryota</taxon>
        <taxon>Viridiplantae</taxon>
        <taxon>Chlorophyta</taxon>
        <taxon>core chlorophytes</taxon>
        <taxon>Trebouxiophyceae</taxon>
        <taxon>Chlorellales</taxon>
        <taxon>Chlorellaceae</taxon>
        <taxon>Chlorella clade</taxon>
        <taxon>Chlorella</taxon>
    </lineage>
</organism>
<gene>
    <name evidence="5" type="ORF">CHLNCDRAFT_136839</name>
</gene>
<dbReference type="KEGG" id="cvr:CHLNCDRAFT_136839"/>
<evidence type="ECO:0000256" key="2">
    <source>
        <dbReference type="ARBA" id="ARBA00023242"/>
    </source>
</evidence>
<feature type="region of interest" description="Disordered" evidence="3">
    <location>
        <begin position="318"/>
        <end position="346"/>
    </location>
</feature>
<dbReference type="InterPro" id="IPR039776">
    <property type="entry name" value="Pds5"/>
</dbReference>
<dbReference type="InterPro" id="IPR002999">
    <property type="entry name" value="Tudor"/>
</dbReference>
<evidence type="ECO:0000256" key="3">
    <source>
        <dbReference type="SAM" id="MobiDB-lite"/>
    </source>
</evidence>
<proteinExistence type="predicted"/>
<dbReference type="SUPFAM" id="SSF63748">
    <property type="entry name" value="Tudor/PWWP/MBT"/>
    <property type="match status" value="1"/>
</dbReference>
<sequence>MKQVQRSYDTPGFAEFYEHLLHSLPPEYEPGRDLDVYWPLLEQTLQGAAGVADVCTGVAAGVAVLDLCTGSGRVLLGLLQRLASSAAAQAASAGGLQLRLAGVDSSEEMLAAARGQLAAARAPPPPWCRVEWHRADVAALGAPQLAALQLAGACRLVLISAGSFHHLLSAADQLACLRGVAAALSPAGPSWAVLNIFDPGHLQASPGEAAVLGPFRRTCVRQEAEAQPDGGRVWRQRFQLERYASPAAAAAGDAQQLSWRRQEEWALREVAPHQLRQLAAQAGLAVVRQQARWGDTCGAGAAPPCADADARIFVLGLQPRSQQPQQQPRRASSRLAQLREAPAPRRSRLSEAPLLGRRIEVLWMDGRWYEATVDDELDSGLHWLVFAEDGHRMRADMRKFRHRLLLSSDSSGEEEEAPGDGQGGPAQQQAPAPPAAGGAAGAAAEVPAATWWQKAVLGGRQQAQRGVRDCGAQQPSRLAARQWGGELVGRRVAVYWPEDGQWYSGFVADFSSASKRHFVLYGDGDEELLLLHQERVELLEDAQEPARGGCAGRGMEEQQGGGGSRGEDGGPSGEPPRKRRRGHAGAAAPAPAAGARGGREAPPPAGVQQQRSIQQQQQQGGGMPADSRQQPPELREQQQAPAGGAGATRAAAGVAAATLRGSFLEALRRAAAAGGDYRAAGRQLGRDLPLLAGAAAADLRELLAGLQEGYLEAVPA</sequence>
<dbReference type="eggNOG" id="KOG1525">
    <property type="taxonomic scope" value="Eukaryota"/>
</dbReference>
<dbReference type="InParanoid" id="E1ZL62"/>
<feature type="region of interest" description="Disordered" evidence="3">
    <location>
        <begin position="545"/>
        <end position="647"/>
    </location>
</feature>
<accession>E1ZL62</accession>
<dbReference type="InterPro" id="IPR029063">
    <property type="entry name" value="SAM-dependent_MTases_sf"/>
</dbReference>
<feature type="domain" description="Tudor" evidence="4">
    <location>
        <begin position="351"/>
        <end position="408"/>
    </location>
</feature>
<feature type="compositionally biased region" description="Low complexity" evidence="3">
    <location>
        <begin position="318"/>
        <end position="336"/>
    </location>
</feature>
<protein>
    <recommendedName>
        <fullName evidence="4">Tudor domain-containing protein</fullName>
    </recommendedName>
</protein>
<dbReference type="GeneID" id="17352875"/>
<dbReference type="GO" id="GO:0006281">
    <property type="term" value="P:DNA repair"/>
    <property type="evidence" value="ECO:0007669"/>
    <property type="project" value="TreeGrafter"/>
</dbReference>
<dbReference type="InterPro" id="IPR041698">
    <property type="entry name" value="Methyltransf_25"/>
</dbReference>
<dbReference type="CDD" id="cd20404">
    <property type="entry name" value="Tudor_Agenet_AtEML-like"/>
    <property type="match status" value="1"/>
</dbReference>
<keyword evidence="6" id="KW-1185">Reference proteome</keyword>
<dbReference type="Proteomes" id="UP000008141">
    <property type="component" value="Unassembled WGS sequence"/>
</dbReference>
<feature type="region of interest" description="Disordered" evidence="3">
    <location>
        <begin position="409"/>
        <end position="443"/>
    </location>
</feature>
<feature type="compositionally biased region" description="Low complexity" evidence="3">
    <location>
        <begin position="606"/>
        <end position="618"/>
    </location>
</feature>
<reference evidence="5 6" key="1">
    <citation type="journal article" date="2010" name="Plant Cell">
        <title>The Chlorella variabilis NC64A genome reveals adaptation to photosymbiosis, coevolution with viruses, and cryptic sex.</title>
        <authorList>
            <person name="Blanc G."/>
            <person name="Duncan G."/>
            <person name="Agarkova I."/>
            <person name="Borodovsky M."/>
            <person name="Gurnon J."/>
            <person name="Kuo A."/>
            <person name="Lindquist E."/>
            <person name="Lucas S."/>
            <person name="Pangilinan J."/>
            <person name="Polle J."/>
            <person name="Salamov A."/>
            <person name="Terry A."/>
            <person name="Yamada T."/>
            <person name="Dunigan D.D."/>
            <person name="Grigoriev I.V."/>
            <person name="Claverie J.M."/>
            <person name="Van Etten J.L."/>
        </authorList>
    </citation>
    <scope>NUCLEOTIDE SEQUENCE [LARGE SCALE GENOMIC DNA]</scope>
    <source>
        <strain evidence="5 6">NC64A</strain>
    </source>
</reference>
<evidence type="ECO:0000313" key="6">
    <source>
        <dbReference type="Proteomes" id="UP000008141"/>
    </source>
</evidence>
<comment type="subcellular location">
    <subcellularLocation>
        <location evidence="1">Nucleus</location>
    </subcellularLocation>
</comment>
<feature type="domain" description="Tudor" evidence="4">
    <location>
        <begin position="484"/>
        <end position="542"/>
    </location>
</feature>
<dbReference type="OrthoDB" id="1304856at2759"/>
<evidence type="ECO:0000313" key="5">
    <source>
        <dbReference type="EMBL" id="EFN53603.1"/>
    </source>
</evidence>
<dbReference type="SUPFAM" id="SSF53335">
    <property type="entry name" value="S-adenosyl-L-methionine-dependent methyltransferases"/>
    <property type="match status" value="1"/>
</dbReference>
<dbReference type="RefSeq" id="XP_005845705.1">
    <property type="nucleotide sequence ID" value="XM_005845643.1"/>
</dbReference>
<dbReference type="Pfam" id="PF13649">
    <property type="entry name" value="Methyltransf_25"/>
    <property type="match status" value="1"/>
</dbReference>
<dbReference type="AlphaFoldDB" id="E1ZL62"/>
<dbReference type="PANTHER" id="PTHR12663">
    <property type="entry name" value="ANDROGEN INDUCED INHIBITOR OF PROLIFERATION AS3 / PDS5-RELATED"/>
    <property type="match status" value="1"/>
</dbReference>
<keyword evidence="2" id="KW-0539">Nucleus</keyword>
<dbReference type="STRING" id="554065.E1ZL62"/>
<dbReference type="SMART" id="SM00333">
    <property type="entry name" value="TUDOR"/>
    <property type="match status" value="2"/>
</dbReference>
<evidence type="ECO:0000259" key="4">
    <source>
        <dbReference type="SMART" id="SM00333"/>
    </source>
</evidence>
<dbReference type="GO" id="GO:0007064">
    <property type="term" value="P:mitotic sister chromatid cohesion"/>
    <property type="evidence" value="ECO:0007669"/>
    <property type="project" value="InterPro"/>
</dbReference>
<dbReference type="Gene3D" id="3.40.50.150">
    <property type="entry name" value="Vaccinia Virus protein VP39"/>
    <property type="match status" value="1"/>
</dbReference>
<feature type="compositionally biased region" description="Low complexity" evidence="3">
    <location>
        <begin position="425"/>
        <end position="443"/>
    </location>
</feature>
<dbReference type="PANTHER" id="PTHR12663:SF0">
    <property type="entry name" value="PRECOCIOUS DISSOCIATION OF SISTERS 5, ISOFORM A"/>
    <property type="match status" value="1"/>
</dbReference>
<dbReference type="Gene3D" id="2.30.30.140">
    <property type="match status" value="1"/>
</dbReference>
<feature type="compositionally biased region" description="Low complexity" evidence="3">
    <location>
        <begin position="628"/>
        <end position="647"/>
    </location>
</feature>
<evidence type="ECO:0000256" key="1">
    <source>
        <dbReference type="ARBA" id="ARBA00004123"/>
    </source>
</evidence>
<feature type="compositionally biased region" description="Low complexity" evidence="3">
    <location>
        <begin position="584"/>
        <end position="594"/>
    </location>
</feature>
<name>E1ZL62_CHLVA</name>
<dbReference type="GO" id="GO:0000785">
    <property type="term" value="C:chromatin"/>
    <property type="evidence" value="ECO:0007669"/>
    <property type="project" value="TreeGrafter"/>
</dbReference>
<dbReference type="GO" id="GO:0005634">
    <property type="term" value="C:nucleus"/>
    <property type="evidence" value="ECO:0007669"/>
    <property type="project" value="UniProtKB-SubCell"/>
</dbReference>
<dbReference type="EMBL" id="GL433851">
    <property type="protein sequence ID" value="EFN53603.1"/>
    <property type="molecule type" value="Genomic_DNA"/>
</dbReference>